<name>A0A1G8KQS8_9RHOB</name>
<dbReference type="STRING" id="555512.SAMN04487993_100522"/>
<evidence type="ECO:0008006" key="3">
    <source>
        <dbReference type="Google" id="ProtNLM"/>
    </source>
</evidence>
<gene>
    <name evidence="1" type="ORF">SAMN04487993_100522</name>
</gene>
<protein>
    <recommendedName>
        <fullName evidence="3">Short chain dehydrogenase</fullName>
    </recommendedName>
</protein>
<evidence type="ECO:0000313" key="2">
    <source>
        <dbReference type="Proteomes" id="UP000199093"/>
    </source>
</evidence>
<dbReference type="RefSeq" id="WP_089845258.1">
    <property type="nucleotide sequence ID" value="NZ_FNEJ01000005.1"/>
</dbReference>
<dbReference type="EMBL" id="FNEJ01000005">
    <property type="protein sequence ID" value="SDI45768.1"/>
    <property type="molecule type" value="Genomic_DNA"/>
</dbReference>
<accession>A0A1G8KQS8</accession>
<proteinExistence type="predicted"/>
<keyword evidence="2" id="KW-1185">Reference proteome</keyword>
<sequence length="64" mass="6609">MTHKPLSVLTGASSGIGLERARLCAKGRILVTGSIAGLMPGRCQAVCNVTKPISTVSALRCVTR</sequence>
<dbReference type="AlphaFoldDB" id="A0A1G8KQS8"/>
<reference evidence="1 2" key="1">
    <citation type="submission" date="2016-10" db="EMBL/GenBank/DDBJ databases">
        <authorList>
            <person name="de Groot N.N."/>
        </authorList>
    </citation>
    <scope>NUCLEOTIDE SEQUENCE [LARGE SCALE GENOMIC DNA]</scope>
    <source>
        <strain evidence="1 2">DSM 26424</strain>
    </source>
</reference>
<dbReference type="Proteomes" id="UP000199093">
    <property type="component" value="Unassembled WGS sequence"/>
</dbReference>
<organism evidence="1 2">
    <name type="scientific">Salipiger marinus</name>
    <dbReference type="NCBI Taxonomy" id="555512"/>
    <lineage>
        <taxon>Bacteria</taxon>
        <taxon>Pseudomonadati</taxon>
        <taxon>Pseudomonadota</taxon>
        <taxon>Alphaproteobacteria</taxon>
        <taxon>Rhodobacterales</taxon>
        <taxon>Roseobacteraceae</taxon>
        <taxon>Salipiger</taxon>
    </lineage>
</organism>
<evidence type="ECO:0000313" key="1">
    <source>
        <dbReference type="EMBL" id="SDI45768.1"/>
    </source>
</evidence>